<feature type="non-terminal residue" evidence="1">
    <location>
        <position position="1"/>
    </location>
</feature>
<accession>A0A2D0MWP9</accession>
<evidence type="ECO:0000313" key="1">
    <source>
        <dbReference type="EMBL" id="PHN00627.1"/>
    </source>
</evidence>
<reference evidence="1 2" key="1">
    <citation type="submission" date="2017-10" db="EMBL/GenBank/DDBJ databases">
        <title>The draft genome sequence of Lewinella nigricans NBRC 102662.</title>
        <authorList>
            <person name="Wang K."/>
        </authorList>
    </citation>
    <scope>NUCLEOTIDE SEQUENCE [LARGE SCALE GENOMIC DNA]</scope>
    <source>
        <strain evidence="1 2">NBRC 102662</strain>
    </source>
</reference>
<proteinExistence type="predicted"/>
<dbReference type="RefSeq" id="WP_222845946.1">
    <property type="nucleotide sequence ID" value="NZ_PDUD01000089.1"/>
</dbReference>
<dbReference type="EMBL" id="PDUD01000089">
    <property type="protein sequence ID" value="PHN00627.1"/>
    <property type="molecule type" value="Genomic_DNA"/>
</dbReference>
<dbReference type="AlphaFoldDB" id="A0A2D0MWP9"/>
<organism evidence="1 2">
    <name type="scientific">Flavilitoribacter nigricans (strain ATCC 23147 / DSM 23189 / NBRC 102662 / NCIMB 1420 / SS-2)</name>
    <name type="common">Lewinella nigricans</name>
    <dbReference type="NCBI Taxonomy" id="1122177"/>
    <lineage>
        <taxon>Bacteria</taxon>
        <taxon>Pseudomonadati</taxon>
        <taxon>Bacteroidota</taxon>
        <taxon>Saprospiria</taxon>
        <taxon>Saprospirales</taxon>
        <taxon>Lewinellaceae</taxon>
        <taxon>Flavilitoribacter</taxon>
    </lineage>
</organism>
<protein>
    <submittedName>
        <fullName evidence="1">Uncharacterized protein</fullName>
    </submittedName>
</protein>
<evidence type="ECO:0000313" key="2">
    <source>
        <dbReference type="Proteomes" id="UP000223913"/>
    </source>
</evidence>
<sequence length="169" mass="17562">AAGAVDADELASTGVSAGTYNLMTATIDVDGRVTAAATGVHTNYDDLTSGTLTGYISRQGGSTTTISSPSTGEYNFTIQSGSEILRAEFFGNNDNLVSGTGELILRLNNSLNSRNRRYSVQIIDGNNGAQVSPTGFGVSYTQTVSGNITTINIPNLGSFGPTGYYILLN</sequence>
<comment type="caution">
    <text evidence="1">The sequence shown here is derived from an EMBL/GenBank/DDBJ whole genome shotgun (WGS) entry which is preliminary data.</text>
</comment>
<dbReference type="Proteomes" id="UP000223913">
    <property type="component" value="Unassembled WGS sequence"/>
</dbReference>
<keyword evidence="2" id="KW-1185">Reference proteome</keyword>
<gene>
    <name evidence="1" type="ORF">CRP01_41200</name>
</gene>
<name>A0A2D0MWP9_FLAN2</name>